<name>A0AAJ7N720_9HYME</name>
<reference evidence="11" key="1">
    <citation type="submission" date="2025-08" db="UniProtKB">
        <authorList>
            <consortium name="RefSeq"/>
        </authorList>
    </citation>
    <scope>IDENTIFICATION</scope>
    <source>
        <tissue evidence="11">Whole body</tissue>
    </source>
</reference>
<dbReference type="InterPro" id="IPR000594">
    <property type="entry name" value="ThiF_NAD_FAD-bd"/>
</dbReference>
<keyword evidence="10" id="KW-1185">Reference proteome</keyword>
<dbReference type="GO" id="GO:0000422">
    <property type="term" value="P:autophagy of mitochondrion"/>
    <property type="evidence" value="ECO:0007669"/>
    <property type="project" value="TreeGrafter"/>
</dbReference>
<dbReference type="GO" id="GO:0034727">
    <property type="term" value="P:piecemeal microautophagy of the nucleus"/>
    <property type="evidence" value="ECO:0007669"/>
    <property type="project" value="TreeGrafter"/>
</dbReference>
<dbReference type="InterPro" id="IPR006285">
    <property type="entry name" value="Atg7"/>
</dbReference>
<dbReference type="GeneID" id="108624960"/>
<dbReference type="Gene3D" id="3.40.140.100">
    <property type="entry name" value="Ubiquitin-like modifier-activating enzyme ATG7 C-terminal domain"/>
    <property type="match status" value="1"/>
</dbReference>
<dbReference type="InterPro" id="IPR042522">
    <property type="entry name" value="Atg7_N_1"/>
</dbReference>
<dbReference type="KEGG" id="ccal:108624960"/>
<dbReference type="Gene3D" id="3.40.140.70">
    <property type="entry name" value="Ubiquitin-like modifier-activating enzyme ATG7 N-terminal domain"/>
    <property type="match status" value="1"/>
</dbReference>
<keyword evidence="4 7" id="KW-0653">Protein transport</keyword>
<dbReference type="InterPro" id="IPR045886">
    <property type="entry name" value="ThiF/MoeB/HesA"/>
</dbReference>
<evidence type="ECO:0000313" key="11">
    <source>
        <dbReference type="RefSeq" id="XP_017880085.1"/>
    </source>
</evidence>
<dbReference type="Pfam" id="PF16420">
    <property type="entry name" value="ATG7_N"/>
    <property type="match status" value="1"/>
</dbReference>
<dbReference type="GO" id="GO:0006995">
    <property type="term" value="P:cellular response to nitrogen starvation"/>
    <property type="evidence" value="ECO:0007669"/>
    <property type="project" value="TreeGrafter"/>
</dbReference>
<evidence type="ECO:0000259" key="9">
    <source>
        <dbReference type="Pfam" id="PF16420"/>
    </source>
</evidence>
<dbReference type="FunFam" id="3.40.50.720:FF:000243">
    <property type="entry name" value="Ubiquitin-like modifier-activating enzyme ATG7"/>
    <property type="match status" value="1"/>
</dbReference>
<evidence type="ECO:0000256" key="5">
    <source>
        <dbReference type="ARBA" id="ARBA00023006"/>
    </source>
</evidence>
<sequence length="713" mass="80355">MRSHRTVHRRTETMSNFVKFTKLRTTTDCTFWAKFAELKIDKFKLDEKTVINLWGSYSLQSLNEDNTNPLVLDFTSFNEDSETLNNNSSVVCFGHMINTNTMEAFKQTNPDKFIERMGRNVLTEIQDGTILKSPWRLSLFIVLAYSDLKKYKFYYWVAHPTPFRLPEMYDQEPPRSIDEEFTEEHVEQFSKTFLQLHSKTKNYFTVLLSKDGKLSIVELAVGVEINSSEKRLEEYNEIYFAFYDPCTGSKPGWPLRNLLCLLCWHCPTYFFSRTIKLVAVRGNKAQRSLVFKLKTKEYGHGKDVRESLFCGPLVGWENNANDKLGPTIADLSDTMDPTKLSDRAINLNLKLMKWRLVPDLDLDKISNLRCLLLGAGTLGCSVARVLLGWGVNNVTFVDSANVSHSNTVRQSLYSHQDAVKHKHKAYAARDALINIRPSINAEGVVLHVPMPGHVVSESLMESTKQALEKLEELVEKSDVVFLLLDSREARWLPTVLCAAKNKIAINAALGFDSYTVQRHGTRDVTAAISPDLESRNPCGRDLGCYFCNDVTQPGNSQTDRTLDQQCTVSRPGLSQIAAGLAVELLIALLQHPKGVEAEAIVGNSRDNVGPNDTELVGLLGCVPHTIRGSLWNYDTQLTITHRFTSCTACSVAVISEYKSRGLDFVLDACNTPNYLEKLSGLEELLKRPDLDELCYALDGMSDDDEDDQENVIP</sequence>
<comment type="function">
    <text evidence="7">E1-like activating enzyme involved in the 2 ubiquitin-like systems required for autophagy.</text>
</comment>
<keyword evidence="7" id="KW-0833">Ubl conjugation pathway</keyword>
<feature type="domain" description="Ubiquitin-like modifier-activating enzyme Atg7 N-terminal" evidence="9">
    <location>
        <begin position="18"/>
        <end position="335"/>
    </location>
</feature>
<feature type="active site" description="Glycyl thioester intermediate" evidence="6">
    <location>
        <position position="566"/>
    </location>
</feature>
<dbReference type="RefSeq" id="XP_017880085.1">
    <property type="nucleotide sequence ID" value="XM_018024596.2"/>
</dbReference>
<dbReference type="InterPro" id="IPR035985">
    <property type="entry name" value="Ubiquitin-activating_enz"/>
</dbReference>
<dbReference type="InterPro" id="IPR032197">
    <property type="entry name" value="Atg7_N"/>
</dbReference>
<protein>
    <recommendedName>
        <fullName evidence="2 7">Ubiquitin-like modifier-activating enzyme ATG7</fullName>
    </recommendedName>
    <alternativeName>
        <fullName evidence="7">Autophagy-related protein 7</fullName>
    </alternativeName>
</protein>
<evidence type="ECO:0000313" key="10">
    <source>
        <dbReference type="Proteomes" id="UP000694925"/>
    </source>
</evidence>
<organism evidence="10 11">
    <name type="scientific">Ceratina calcarata</name>
    <dbReference type="NCBI Taxonomy" id="156304"/>
    <lineage>
        <taxon>Eukaryota</taxon>
        <taxon>Metazoa</taxon>
        <taxon>Ecdysozoa</taxon>
        <taxon>Arthropoda</taxon>
        <taxon>Hexapoda</taxon>
        <taxon>Insecta</taxon>
        <taxon>Pterygota</taxon>
        <taxon>Neoptera</taxon>
        <taxon>Endopterygota</taxon>
        <taxon>Hymenoptera</taxon>
        <taxon>Apocrita</taxon>
        <taxon>Aculeata</taxon>
        <taxon>Apoidea</taxon>
        <taxon>Anthophila</taxon>
        <taxon>Apidae</taxon>
        <taxon>Ceratina</taxon>
        <taxon>Zadontomerus</taxon>
    </lineage>
</organism>
<gene>
    <name evidence="11" type="primary">LOC108624960</name>
</gene>
<evidence type="ECO:0000256" key="7">
    <source>
        <dbReference type="RuleBase" id="RU366022"/>
    </source>
</evidence>
<keyword evidence="7" id="KW-0963">Cytoplasm</keyword>
<dbReference type="GO" id="GO:0000045">
    <property type="term" value="P:autophagosome assembly"/>
    <property type="evidence" value="ECO:0007669"/>
    <property type="project" value="TreeGrafter"/>
</dbReference>
<dbReference type="PANTHER" id="PTHR10953">
    <property type="entry name" value="UBIQUITIN-ACTIVATING ENZYME E1"/>
    <property type="match status" value="1"/>
</dbReference>
<dbReference type="SUPFAM" id="SSF69572">
    <property type="entry name" value="Activating enzymes of the ubiquitin-like proteins"/>
    <property type="match status" value="1"/>
</dbReference>
<dbReference type="Gene3D" id="3.40.50.720">
    <property type="entry name" value="NAD(P)-binding Rossmann-like Domain"/>
    <property type="match status" value="1"/>
</dbReference>
<dbReference type="GO" id="GO:0019778">
    <property type="term" value="F:Atg12 activating enzyme activity"/>
    <property type="evidence" value="ECO:0007669"/>
    <property type="project" value="TreeGrafter"/>
</dbReference>
<dbReference type="GO" id="GO:0000407">
    <property type="term" value="C:phagophore assembly site"/>
    <property type="evidence" value="ECO:0007669"/>
    <property type="project" value="UniProtKB-SubCell"/>
</dbReference>
<dbReference type="Pfam" id="PF00899">
    <property type="entry name" value="ThiF"/>
    <property type="match status" value="1"/>
</dbReference>
<dbReference type="NCBIfam" id="TIGR01381">
    <property type="entry name" value="E1_like_apg7"/>
    <property type="match status" value="1"/>
</dbReference>
<dbReference type="InterPro" id="IPR042523">
    <property type="entry name" value="Atg7_N_2"/>
</dbReference>
<dbReference type="CTD" id="10533"/>
<evidence type="ECO:0000259" key="8">
    <source>
        <dbReference type="Pfam" id="PF00899"/>
    </source>
</evidence>
<dbReference type="GO" id="GO:0015031">
    <property type="term" value="P:protein transport"/>
    <property type="evidence" value="ECO:0007669"/>
    <property type="project" value="UniProtKB-UniRule"/>
</dbReference>
<evidence type="ECO:0000256" key="3">
    <source>
        <dbReference type="ARBA" id="ARBA00022448"/>
    </source>
</evidence>
<comment type="subunit">
    <text evidence="7">Homodimer.</text>
</comment>
<comment type="similarity">
    <text evidence="1 7">Belongs to the ATG7 family.</text>
</comment>
<dbReference type="PANTHER" id="PTHR10953:SF3">
    <property type="entry name" value="UBIQUITIN-LIKE MODIFIER-ACTIVATING ENZYME ATG7"/>
    <property type="match status" value="1"/>
</dbReference>
<evidence type="ECO:0000256" key="6">
    <source>
        <dbReference type="PIRSR" id="PIRSR606285-1"/>
    </source>
</evidence>
<keyword evidence="5 7" id="KW-0072">Autophagy</keyword>
<accession>A0AAJ7N720</accession>
<comment type="subcellular location">
    <subcellularLocation>
        <location evidence="7">Cytoplasm</location>
    </subcellularLocation>
    <subcellularLocation>
        <location evidence="7">Preautophagosomal structure</location>
    </subcellularLocation>
</comment>
<evidence type="ECO:0000256" key="1">
    <source>
        <dbReference type="ARBA" id="ARBA00010931"/>
    </source>
</evidence>
<evidence type="ECO:0000256" key="4">
    <source>
        <dbReference type="ARBA" id="ARBA00022927"/>
    </source>
</evidence>
<dbReference type="GO" id="GO:0019779">
    <property type="term" value="F:Atg8 activating enzyme activity"/>
    <property type="evidence" value="ECO:0007669"/>
    <property type="project" value="TreeGrafter"/>
</dbReference>
<feature type="domain" description="THIF-type NAD/FAD binding fold" evidence="8">
    <location>
        <begin position="351"/>
        <end position="593"/>
    </location>
</feature>
<evidence type="ECO:0000256" key="2">
    <source>
        <dbReference type="ARBA" id="ARBA00017647"/>
    </source>
</evidence>
<dbReference type="Proteomes" id="UP000694925">
    <property type="component" value="Unplaced"/>
</dbReference>
<dbReference type="AlphaFoldDB" id="A0AAJ7N720"/>
<dbReference type="GO" id="GO:0032446">
    <property type="term" value="P:protein modification by small protein conjugation"/>
    <property type="evidence" value="ECO:0007669"/>
    <property type="project" value="TreeGrafter"/>
</dbReference>
<keyword evidence="3 7" id="KW-0813">Transport</keyword>
<proteinExistence type="inferred from homology"/>